<evidence type="ECO:0008006" key="5">
    <source>
        <dbReference type="Google" id="ProtNLM"/>
    </source>
</evidence>
<proteinExistence type="predicted"/>
<feature type="transmembrane region" description="Helical" evidence="2">
    <location>
        <begin position="137"/>
        <end position="163"/>
    </location>
</feature>
<keyword evidence="4" id="KW-1185">Reference proteome</keyword>
<evidence type="ECO:0000313" key="3">
    <source>
        <dbReference type="EMBL" id="OSD02637.1"/>
    </source>
</evidence>
<protein>
    <recommendedName>
        <fullName evidence="5">Transmembrane protein</fullName>
    </recommendedName>
</protein>
<feature type="region of interest" description="Disordered" evidence="1">
    <location>
        <begin position="197"/>
        <end position="267"/>
    </location>
</feature>
<feature type="region of interest" description="Disordered" evidence="1">
    <location>
        <begin position="1"/>
        <end position="21"/>
    </location>
</feature>
<accession>A0A1Y2ING0</accession>
<reference evidence="3 4" key="1">
    <citation type="journal article" date="2015" name="Biotechnol. Biofuels">
        <title>Enhanced degradation of softwood versus hardwood by the white-rot fungus Pycnoporus coccineus.</title>
        <authorList>
            <person name="Couturier M."/>
            <person name="Navarro D."/>
            <person name="Chevret D."/>
            <person name="Henrissat B."/>
            <person name="Piumi F."/>
            <person name="Ruiz-Duenas F.J."/>
            <person name="Martinez A.T."/>
            <person name="Grigoriev I.V."/>
            <person name="Riley R."/>
            <person name="Lipzen A."/>
            <person name="Berrin J.G."/>
            <person name="Master E.R."/>
            <person name="Rosso M.N."/>
        </authorList>
    </citation>
    <scope>NUCLEOTIDE SEQUENCE [LARGE SCALE GENOMIC DNA]</scope>
    <source>
        <strain evidence="3 4">BRFM310</strain>
    </source>
</reference>
<evidence type="ECO:0000256" key="2">
    <source>
        <dbReference type="SAM" id="Phobius"/>
    </source>
</evidence>
<evidence type="ECO:0000313" key="4">
    <source>
        <dbReference type="Proteomes" id="UP000193067"/>
    </source>
</evidence>
<dbReference type="Proteomes" id="UP000193067">
    <property type="component" value="Unassembled WGS sequence"/>
</dbReference>
<dbReference type="AlphaFoldDB" id="A0A1Y2ING0"/>
<dbReference type="OrthoDB" id="3266934at2759"/>
<feature type="compositionally biased region" description="Basic and acidic residues" evidence="1">
    <location>
        <begin position="368"/>
        <end position="379"/>
    </location>
</feature>
<keyword evidence="2" id="KW-0812">Transmembrane</keyword>
<keyword evidence="2" id="KW-0472">Membrane</keyword>
<feature type="compositionally biased region" description="Pro residues" evidence="1">
    <location>
        <begin position="246"/>
        <end position="262"/>
    </location>
</feature>
<name>A0A1Y2ING0_TRAC3</name>
<evidence type="ECO:0000256" key="1">
    <source>
        <dbReference type="SAM" id="MobiDB-lite"/>
    </source>
</evidence>
<keyword evidence="2" id="KW-1133">Transmembrane helix</keyword>
<gene>
    <name evidence="3" type="ORF">PYCCODRAFT_329477</name>
</gene>
<dbReference type="EMBL" id="KZ084104">
    <property type="protein sequence ID" value="OSD02637.1"/>
    <property type="molecule type" value="Genomic_DNA"/>
</dbReference>
<sequence>MSTSNTPAASTSQTPLPSSSTAPNAIPTFAFTPIPTLQTCSDASIRWSYNGLNEEMSFFVSLASTSPPQAPSLIAYPLSATAQSWTWSPVNVTPGSYEMTAVGLGFSNVSSPFQVTAGTSSSCLTTSASASTAHSHVGVIVGGALGGVAVIAAAVGACIYFTLRCSSVPGYRWRSFKSRVSREQPAEWSGLSSHVSIPVQSQQAPAKQAVATRPKEDDVPLELLPRLEPNRRKPSVASVTLLSAAPPSPSAQPPPPTPPPPITANTKPFVRLDDELPLPPTVYYPTAESIRNSRLTRSHTLGTTSETTSVMWLRRHALASFIQSHSPTGAGSAAPSSPASQLYKPRESVWNGTMREFEEVHTPPTRARSVERHGDGSPR</sequence>
<organism evidence="3 4">
    <name type="scientific">Trametes coccinea (strain BRFM310)</name>
    <name type="common">Pycnoporus coccineus</name>
    <dbReference type="NCBI Taxonomy" id="1353009"/>
    <lineage>
        <taxon>Eukaryota</taxon>
        <taxon>Fungi</taxon>
        <taxon>Dikarya</taxon>
        <taxon>Basidiomycota</taxon>
        <taxon>Agaricomycotina</taxon>
        <taxon>Agaricomycetes</taxon>
        <taxon>Polyporales</taxon>
        <taxon>Polyporaceae</taxon>
        <taxon>Trametes</taxon>
    </lineage>
</organism>
<dbReference type="STRING" id="1353009.A0A1Y2ING0"/>
<feature type="region of interest" description="Disordered" evidence="1">
    <location>
        <begin position="354"/>
        <end position="379"/>
    </location>
</feature>